<comment type="caution">
    <text evidence="5">The sequence shown here is derived from an EMBL/GenBank/DDBJ whole genome shotgun (WGS) entry which is preliminary data.</text>
</comment>
<accession>H7FW42</accession>
<evidence type="ECO:0000256" key="2">
    <source>
        <dbReference type="ARBA" id="ARBA00022747"/>
    </source>
</evidence>
<dbReference type="Pfam" id="PF01420">
    <property type="entry name" value="Methylase_S"/>
    <property type="match status" value="2"/>
</dbReference>
<dbReference type="SUPFAM" id="SSF116734">
    <property type="entry name" value="DNA methylase specificity domain"/>
    <property type="match status" value="2"/>
</dbReference>
<keyword evidence="5" id="KW-0378">Hydrolase</keyword>
<dbReference type="GO" id="GO:0009307">
    <property type="term" value="P:DNA restriction-modification system"/>
    <property type="evidence" value="ECO:0007669"/>
    <property type="project" value="UniProtKB-KW"/>
</dbReference>
<sequence length="427" mass="48619">MSYLKSLLVSVDVEWKDLGEVAEYVRGLTYSKKNESSDDSGFKVLRANNITLSSNTINFDNVKIINFDTKIKDSQKLYKNDIFISAASGSREHVGKVAFIYSDIEYYFGGFMGVIRVSPQIESRFLFHLLTSNLFTNYLDRVMSSSTINNLSSKIINGFQIPIPSPNNPEKSLQIQKEIARILDTFTDLTTQLTIGLTTELNSRKKQYSYYREQLLTFNESETKHLQMDDKSLGEFIRGKRFVKTDLIKEGVPTIHYGEMYTHYGTWADETISFVSKKLVNDKNLRVANKGDVVIVAAGETIEDIGKGTAWLGEEGVVIHDACFYYKSDLNPKYVAYFTRTRQFHDQIKKHIRTGKISAINASGLGKAIIPVPSKEEQESIVNILDKLDVLTASISENLPKEIELRKKQYEYYRNKLLTFSKDAVEV</sequence>
<dbReference type="InterPro" id="IPR044946">
    <property type="entry name" value="Restrct_endonuc_typeI_TRD_sf"/>
</dbReference>
<gene>
    <name evidence="5" type="ORF">HJ01_03389</name>
</gene>
<proteinExistence type="inferred from homology"/>
<dbReference type="OrthoDB" id="2234796at2"/>
<dbReference type="EC" id="3.1.21.3" evidence="5"/>
<keyword evidence="2" id="KW-0680">Restriction system</keyword>
<evidence type="ECO:0000313" key="6">
    <source>
        <dbReference type="Proteomes" id="UP000005566"/>
    </source>
</evidence>
<dbReference type="GO" id="GO:0003677">
    <property type="term" value="F:DNA binding"/>
    <property type="evidence" value="ECO:0007669"/>
    <property type="project" value="UniProtKB-KW"/>
</dbReference>
<protein>
    <submittedName>
        <fullName evidence="5">Type I restriction-modification system, specificity subunit S</fullName>
        <ecNumber evidence="5">3.1.21.3</ecNumber>
    </submittedName>
</protein>
<dbReference type="PATRIC" id="fig|1086011.3.peg.3320"/>
<keyword evidence="6" id="KW-1185">Reference proteome</keyword>
<organism evidence="5 6">
    <name type="scientific">Flavobacterium frigoris (strain PS1)</name>
    <dbReference type="NCBI Taxonomy" id="1086011"/>
    <lineage>
        <taxon>Bacteria</taxon>
        <taxon>Pseudomonadati</taxon>
        <taxon>Bacteroidota</taxon>
        <taxon>Flavobacteriia</taxon>
        <taxon>Flavobacteriales</taxon>
        <taxon>Flavobacteriaceae</taxon>
        <taxon>Flavobacterium</taxon>
    </lineage>
</organism>
<reference evidence="5 6" key="1">
    <citation type="journal article" date="2014" name="Acta Crystallogr. D">
        <title>Structure-based characterization and antifreeze properties of a hyperactive ice-binding protein from the Antarctic bacterium Flavobacterium frigoris PS1.</title>
        <authorList>
            <person name="Do H."/>
            <person name="Kim S.J."/>
            <person name="Kim H.J."/>
            <person name="Lee J.H."/>
        </authorList>
    </citation>
    <scope>NUCLEOTIDE SEQUENCE [LARGE SCALE GENOMIC DNA]</scope>
    <source>
        <strain evidence="5 6">PS1</strain>
    </source>
</reference>
<dbReference type="PANTHER" id="PTHR43140:SF1">
    <property type="entry name" value="TYPE I RESTRICTION ENZYME ECOKI SPECIFICITY SUBUNIT"/>
    <property type="match status" value="1"/>
</dbReference>
<dbReference type="CDD" id="cd17252">
    <property type="entry name" value="RMtype1_S_EcoKI-TRD1-CR1_like"/>
    <property type="match status" value="1"/>
</dbReference>
<dbReference type="InterPro" id="IPR051212">
    <property type="entry name" value="Type-I_RE_S_subunit"/>
</dbReference>
<dbReference type="STRING" id="1086011.HJ01_03389"/>
<dbReference type="Gene3D" id="3.90.220.20">
    <property type="entry name" value="DNA methylase specificity domains"/>
    <property type="match status" value="2"/>
</dbReference>
<name>H7FW42_FLAFP</name>
<feature type="domain" description="Type I restriction modification DNA specificity" evidence="4">
    <location>
        <begin position="232"/>
        <end position="404"/>
    </location>
</feature>
<evidence type="ECO:0000256" key="1">
    <source>
        <dbReference type="ARBA" id="ARBA00010923"/>
    </source>
</evidence>
<dbReference type="eggNOG" id="COG0732">
    <property type="taxonomic scope" value="Bacteria"/>
</dbReference>
<evidence type="ECO:0000313" key="5">
    <source>
        <dbReference type="EMBL" id="EIA07271.1"/>
    </source>
</evidence>
<evidence type="ECO:0000256" key="3">
    <source>
        <dbReference type="ARBA" id="ARBA00023125"/>
    </source>
</evidence>
<dbReference type="EMBL" id="AHKF01000031">
    <property type="protein sequence ID" value="EIA07271.1"/>
    <property type="molecule type" value="Genomic_DNA"/>
</dbReference>
<keyword evidence="3" id="KW-0238">DNA-binding</keyword>
<evidence type="ECO:0000259" key="4">
    <source>
        <dbReference type="Pfam" id="PF01420"/>
    </source>
</evidence>
<dbReference type="InterPro" id="IPR000055">
    <property type="entry name" value="Restrct_endonuc_typeI_TRD"/>
</dbReference>
<dbReference type="AlphaFoldDB" id="H7FW42"/>
<dbReference type="Proteomes" id="UP000005566">
    <property type="component" value="Unassembled WGS sequence"/>
</dbReference>
<dbReference type="RefSeq" id="WP_007139567.1">
    <property type="nucleotide sequence ID" value="NZ_AHKF01000031.1"/>
</dbReference>
<dbReference type="GO" id="GO:0009035">
    <property type="term" value="F:type I site-specific deoxyribonuclease activity"/>
    <property type="evidence" value="ECO:0007669"/>
    <property type="project" value="UniProtKB-EC"/>
</dbReference>
<feature type="domain" description="Type I restriction modification DNA specificity" evidence="4">
    <location>
        <begin position="12"/>
        <end position="202"/>
    </location>
</feature>
<dbReference type="PANTHER" id="PTHR43140">
    <property type="entry name" value="TYPE-1 RESTRICTION ENZYME ECOKI SPECIFICITY PROTEIN"/>
    <property type="match status" value="1"/>
</dbReference>
<comment type="similarity">
    <text evidence="1">Belongs to the type-I restriction system S methylase family.</text>
</comment>
<dbReference type="CDD" id="cd17268">
    <property type="entry name" value="RMtype1_S_Ara36733I_TRD1-CR1_like"/>
    <property type="match status" value="1"/>
</dbReference>